<dbReference type="InterPro" id="IPR018540">
    <property type="entry name" value="Spo0E-like"/>
</dbReference>
<dbReference type="Proteomes" id="UP000831787">
    <property type="component" value="Chromosome"/>
</dbReference>
<keyword evidence="2" id="KW-1185">Reference proteome</keyword>
<dbReference type="Pfam" id="PF09388">
    <property type="entry name" value="SpoOE-like"/>
    <property type="match status" value="1"/>
</dbReference>
<dbReference type="Gene3D" id="4.10.280.10">
    <property type="entry name" value="Helix-loop-helix DNA-binding domain"/>
    <property type="match status" value="1"/>
</dbReference>
<name>A0ABY4EI84_9BACI</name>
<evidence type="ECO:0000313" key="1">
    <source>
        <dbReference type="EMBL" id="UOQ43334.1"/>
    </source>
</evidence>
<organism evidence="1 2">
    <name type="scientific">Halobacillus salinarum</name>
    <dbReference type="NCBI Taxonomy" id="2932257"/>
    <lineage>
        <taxon>Bacteria</taxon>
        <taxon>Bacillati</taxon>
        <taxon>Bacillota</taxon>
        <taxon>Bacilli</taxon>
        <taxon>Bacillales</taxon>
        <taxon>Bacillaceae</taxon>
        <taxon>Halobacillus</taxon>
    </lineage>
</organism>
<dbReference type="InterPro" id="IPR036638">
    <property type="entry name" value="HLH_DNA-bd_sf"/>
</dbReference>
<gene>
    <name evidence="1" type="ORF">MUN89_15595</name>
</gene>
<reference evidence="1 2" key="1">
    <citation type="submission" date="2022-04" db="EMBL/GenBank/DDBJ databases">
        <title>Halobacillus sp. isolated from saltern.</title>
        <authorList>
            <person name="Won M."/>
            <person name="Lee C.-M."/>
            <person name="Woen H.-Y."/>
            <person name="Kwon S.-W."/>
        </authorList>
    </citation>
    <scope>NUCLEOTIDE SEQUENCE [LARGE SCALE GENOMIC DNA]</scope>
    <source>
        <strain evidence="1 2">SSBR10-3</strain>
    </source>
</reference>
<evidence type="ECO:0000313" key="2">
    <source>
        <dbReference type="Proteomes" id="UP000831787"/>
    </source>
</evidence>
<proteinExistence type="predicted"/>
<protein>
    <submittedName>
        <fullName evidence="1">Aspartyl-phosphate phosphatase Spo0E family protein</fullName>
    </submittedName>
</protein>
<dbReference type="InterPro" id="IPR037208">
    <property type="entry name" value="Spo0E-like_sf"/>
</dbReference>
<dbReference type="EMBL" id="CP095073">
    <property type="protein sequence ID" value="UOQ43334.1"/>
    <property type="molecule type" value="Genomic_DNA"/>
</dbReference>
<dbReference type="SUPFAM" id="SSF140500">
    <property type="entry name" value="BAS1536-like"/>
    <property type="match status" value="1"/>
</dbReference>
<accession>A0ABY4EI84</accession>
<dbReference type="RefSeq" id="WP_244708693.1">
    <property type="nucleotide sequence ID" value="NZ_CP095073.1"/>
</dbReference>
<sequence>MVNKCSLHRQIEDLREKMYEVYETSADYEDLLKISQELDRLLNELEKMKNN</sequence>